<protein>
    <submittedName>
        <fullName evidence="2">Uncharacterized protein</fullName>
    </submittedName>
</protein>
<evidence type="ECO:0000256" key="1">
    <source>
        <dbReference type="SAM" id="SignalP"/>
    </source>
</evidence>
<dbReference type="EMBL" id="CAJZAG010000012">
    <property type="protein sequence ID" value="CAG9183866.1"/>
    <property type="molecule type" value="Genomic_DNA"/>
</dbReference>
<accession>A0ABM8XU21</accession>
<evidence type="ECO:0000313" key="3">
    <source>
        <dbReference type="Proteomes" id="UP000706525"/>
    </source>
</evidence>
<sequence length="117" mass="11480">MRHDARTCVGGPLAAIAALAGLMLGMPAAQAVDMTGTPIAPQAPPTGQRLCGIGSGIALSGSGNLTCSEPTTIPSGAVTSQGAPAAPCQLVNVRIEGALTVECDRMSDAPARVTGGR</sequence>
<organism evidence="2 3">
    <name type="scientific">Cupriavidus pampae</name>
    <dbReference type="NCBI Taxonomy" id="659251"/>
    <lineage>
        <taxon>Bacteria</taxon>
        <taxon>Pseudomonadati</taxon>
        <taxon>Pseudomonadota</taxon>
        <taxon>Betaproteobacteria</taxon>
        <taxon>Burkholderiales</taxon>
        <taxon>Burkholderiaceae</taxon>
        <taxon>Cupriavidus</taxon>
    </lineage>
</organism>
<feature type="signal peptide" evidence="1">
    <location>
        <begin position="1"/>
        <end position="31"/>
    </location>
</feature>
<dbReference type="Proteomes" id="UP000706525">
    <property type="component" value="Unassembled WGS sequence"/>
</dbReference>
<reference evidence="2 3" key="1">
    <citation type="submission" date="2021-08" db="EMBL/GenBank/DDBJ databases">
        <authorList>
            <person name="Peeters C."/>
        </authorList>
    </citation>
    <scope>NUCLEOTIDE SEQUENCE [LARGE SCALE GENOMIC DNA]</scope>
    <source>
        <strain evidence="2 3">LMG 32289</strain>
    </source>
</reference>
<keyword evidence="1" id="KW-0732">Signal</keyword>
<gene>
    <name evidence="2" type="ORF">LMG32289_05447</name>
</gene>
<comment type="caution">
    <text evidence="2">The sequence shown here is derived from an EMBL/GenBank/DDBJ whole genome shotgun (WGS) entry which is preliminary data.</text>
</comment>
<proteinExistence type="predicted"/>
<evidence type="ECO:0000313" key="2">
    <source>
        <dbReference type="EMBL" id="CAG9183866.1"/>
    </source>
</evidence>
<feature type="chain" id="PRO_5045470218" evidence="1">
    <location>
        <begin position="32"/>
        <end position="117"/>
    </location>
</feature>
<name>A0ABM8XU21_9BURK</name>
<keyword evidence="3" id="KW-1185">Reference proteome</keyword>